<evidence type="ECO:0000256" key="1">
    <source>
        <dbReference type="ARBA" id="ARBA00004115"/>
    </source>
</evidence>
<dbReference type="Proteomes" id="UP000267029">
    <property type="component" value="Unassembled WGS sequence"/>
</dbReference>
<dbReference type="Pfam" id="PF11721">
    <property type="entry name" value="Malectin"/>
    <property type="match status" value="1"/>
</dbReference>
<sequence>MLYRSYIVLVFAFCIQSFVSASKLKTVFAVNCGGDAHVDSNGVRYEADSNQLGVASDYGLNLIMHRAHEGDALLYQTERYGTSTFFYEFPIPADGQYVLHLKFSEVWFHHPNEKVFSVELNNGLRIIEDLDIFQTVGFSIAHDENIPLTIKDNTIFVGDSSTKLNIGEKFRITFVKGHRDNPKVNAIALFEGSIDDIPKLPPLDFDDEEESFMRPPISDEDTETSQQQPVITKPSRKAPVPPSVSRPPAPDPYASADYSTYILPIAVTVGTFLPAIYCLYRL</sequence>
<keyword evidence="7 11" id="KW-0472">Membrane</keyword>
<feature type="chain" id="PRO_5030017532" description="Malectin domain-containing protein" evidence="12">
    <location>
        <begin position="22"/>
        <end position="282"/>
    </location>
</feature>
<keyword evidence="9" id="KW-0119">Carbohydrate metabolism</keyword>
<keyword evidence="8" id="KW-0325">Glycoprotein</keyword>
<dbReference type="GO" id="GO:0005789">
    <property type="term" value="C:endoplasmic reticulum membrane"/>
    <property type="evidence" value="ECO:0007669"/>
    <property type="project" value="UniProtKB-SubCell"/>
</dbReference>
<accession>A0A0R3UHX9</accession>
<dbReference type="AlphaFoldDB" id="A0A0R3UHX9"/>
<keyword evidence="3 11" id="KW-0812">Transmembrane</keyword>
<evidence type="ECO:0000256" key="4">
    <source>
        <dbReference type="ARBA" id="ARBA00022729"/>
    </source>
</evidence>
<feature type="signal peptide" evidence="12">
    <location>
        <begin position="1"/>
        <end position="21"/>
    </location>
</feature>
<keyword evidence="5" id="KW-0256">Endoplasmic reticulum</keyword>
<feature type="domain" description="Malectin" evidence="13">
    <location>
        <begin position="27"/>
        <end position="187"/>
    </location>
</feature>
<dbReference type="GO" id="GO:0030246">
    <property type="term" value="F:carbohydrate binding"/>
    <property type="evidence" value="ECO:0007669"/>
    <property type="project" value="InterPro"/>
</dbReference>
<keyword evidence="4 12" id="KW-0732">Signal</keyword>
<evidence type="ECO:0000256" key="3">
    <source>
        <dbReference type="ARBA" id="ARBA00022692"/>
    </source>
</evidence>
<gene>
    <name evidence="14" type="ORF">MCOS_LOCUS6986</name>
</gene>
<dbReference type="PANTHER" id="PTHR13460">
    <property type="match status" value="1"/>
</dbReference>
<evidence type="ECO:0000256" key="12">
    <source>
        <dbReference type="SAM" id="SignalP"/>
    </source>
</evidence>
<dbReference type="InterPro" id="IPR039155">
    <property type="entry name" value="MLEC"/>
</dbReference>
<keyword evidence="15" id="KW-1185">Reference proteome</keyword>
<evidence type="ECO:0000256" key="7">
    <source>
        <dbReference type="ARBA" id="ARBA00023136"/>
    </source>
</evidence>
<evidence type="ECO:0000256" key="8">
    <source>
        <dbReference type="ARBA" id="ARBA00023180"/>
    </source>
</evidence>
<protein>
    <recommendedName>
        <fullName evidence="13">Malectin domain-containing protein</fullName>
    </recommendedName>
</protein>
<evidence type="ECO:0000256" key="2">
    <source>
        <dbReference type="ARBA" id="ARBA00009141"/>
    </source>
</evidence>
<evidence type="ECO:0000259" key="13">
    <source>
        <dbReference type="Pfam" id="PF11721"/>
    </source>
</evidence>
<dbReference type="EMBL" id="UXSR01005314">
    <property type="protein sequence ID" value="VDD80983.1"/>
    <property type="molecule type" value="Genomic_DNA"/>
</dbReference>
<dbReference type="PANTHER" id="PTHR13460:SF0">
    <property type="entry name" value="MALECTIN"/>
    <property type="match status" value="1"/>
</dbReference>
<evidence type="ECO:0000313" key="14">
    <source>
        <dbReference type="EMBL" id="VDD80983.1"/>
    </source>
</evidence>
<evidence type="ECO:0000256" key="5">
    <source>
        <dbReference type="ARBA" id="ARBA00022824"/>
    </source>
</evidence>
<evidence type="ECO:0000313" key="15">
    <source>
        <dbReference type="Proteomes" id="UP000267029"/>
    </source>
</evidence>
<dbReference type="OrthoDB" id="10013439at2759"/>
<comment type="subcellular location">
    <subcellularLocation>
        <location evidence="1">Endoplasmic reticulum membrane</location>
        <topology evidence="1">Single-pass type I membrane protein</topology>
    </subcellularLocation>
</comment>
<evidence type="ECO:0000256" key="11">
    <source>
        <dbReference type="SAM" id="Phobius"/>
    </source>
</evidence>
<feature type="transmembrane region" description="Helical" evidence="11">
    <location>
        <begin position="261"/>
        <end position="280"/>
    </location>
</feature>
<evidence type="ECO:0000256" key="9">
    <source>
        <dbReference type="ARBA" id="ARBA00023277"/>
    </source>
</evidence>
<evidence type="ECO:0000256" key="6">
    <source>
        <dbReference type="ARBA" id="ARBA00022989"/>
    </source>
</evidence>
<name>A0A0R3UHX9_MESCO</name>
<dbReference type="InterPro" id="IPR021720">
    <property type="entry name" value="Malectin_dom"/>
</dbReference>
<evidence type="ECO:0000256" key="10">
    <source>
        <dbReference type="SAM" id="MobiDB-lite"/>
    </source>
</evidence>
<dbReference type="Gene3D" id="2.60.120.430">
    <property type="entry name" value="Galactose-binding lectin"/>
    <property type="match status" value="1"/>
</dbReference>
<feature type="region of interest" description="Disordered" evidence="10">
    <location>
        <begin position="208"/>
        <end position="251"/>
    </location>
</feature>
<dbReference type="STRING" id="53468.A0A0R3UHX9"/>
<keyword evidence="6 11" id="KW-1133">Transmembrane helix</keyword>
<reference evidence="14 15" key="1">
    <citation type="submission" date="2018-10" db="EMBL/GenBank/DDBJ databases">
        <authorList>
            <consortium name="Pathogen Informatics"/>
        </authorList>
    </citation>
    <scope>NUCLEOTIDE SEQUENCE [LARGE SCALE GENOMIC DNA]</scope>
</reference>
<feature type="compositionally biased region" description="Pro residues" evidence="10">
    <location>
        <begin position="239"/>
        <end position="251"/>
    </location>
</feature>
<proteinExistence type="inferred from homology"/>
<comment type="similarity">
    <text evidence="2">Belongs to the malectin family.</text>
</comment>
<organism evidence="14 15">
    <name type="scientific">Mesocestoides corti</name>
    <name type="common">Flatworm</name>
    <dbReference type="NCBI Taxonomy" id="53468"/>
    <lineage>
        <taxon>Eukaryota</taxon>
        <taxon>Metazoa</taxon>
        <taxon>Spiralia</taxon>
        <taxon>Lophotrochozoa</taxon>
        <taxon>Platyhelminthes</taxon>
        <taxon>Cestoda</taxon>
        <taxon>Eucestoda</taxon>
        <taxon>Cyclophyllidea</taxon>
        <taxon>Mesocestoididae</taxon>
        <taxon>Mesocestoides</taxon>
    </lineage>
</organism>